<evidence type="ECO:0000313" key="5">
    <source>
        <dbReference type="EMBL" id="MEQ2231787.1"/>
    </source>
</evidence>
<keyword evidence="2 3" id="KW-0175">Coiled coil</keyword>
<gene>
    <name evidence="5" type="ORF">ILYODFUR_004229</name>
</gene>
<evidence type="ECO:0000256" key="2">
    <source>
        <dbReference type="ARBA" id="ARBA00023054"/>
    </source>
</evidence>
<dbReference type="InterPro" id="IPR018477">
    <property type="entry name" value="BICD"/>
</dbReference>
<keyword evidence="6" id="KW-1185">Reference proteome</keyword>
<evidence type="ECO:0000313" key="6">
    <source>
        <dbReference type="Proteomes" id="UP001482620"/>
    </source>
</evidence>
<dbReference type="PANTHER" id="PTHR31233">
    <property type="entry name" value="BICAUDAL D FAMILY MEMBER"/>
    <property type="match status" value="1"/>
</dbReference>
<evidence type="ECO:0000256" key="3">
    <source>
        <dbReference type="SAM" id="Coils"/>
    </source>
</evidence>
<accession>A0ABV0TJV6</accession>
<evidence type="ECO:0000256" key="4">
    <source>
        <dbReference type="SAM" id="MobiDB-lite"/>
    </source>
</evidence>
<dbReference type="Proteomes" id="UP001482620">
    <property type="component" value="Unassembled WGS sequence"/>
</dbReference>
<dbReference type="EMBL" id="JAHRIQ010034984">
    <property type="protein sequence ID" value="MEQ2231787.1"/>
    <property type="molecule type" value="Genomic_DNA"/>
</dbReference>
<name>A0ABV0TJV6_9TELE</name>
<sequence length="164" mass="18373">MGHESALRCSRVTAIGTRTTIPKKPCQEGYTAPTSSRRRSAGARWSVDIMSTEEQGYPGATLLEAGPESLRVEIERLSRELSETTSEKIQAAEYGLAVLEEKQQLKQQYDDLEIEYEAVRQELDHLKESLQSTCRRGQHPAAKGRGREGICWVRHSDAAQMDPN</sequence>
<comment type="similarity">
    <text evidence="1">Belongs to the BicD family.</text>
</comment>
<feature type="region of interest" description="Disordered" evidence="4">
    <location>
        <begin position="20"/>
        <end position="43"/>
    </location>
</feature>
<dbReference type="PANTHER" id="PTHR31233:SF7">
    <property type="entry name" value="PROTEIN BICAUDAL D HOMOLOG 2"/>
    <property type="match status" value="1"/>
</dbReference>
<comment type="caution">
    <text evidence="5">The sequence shown here is derived from an EMBL/GenBank/DDBJ whole genome shotgun (WGS) entry which is preliminary data.</text>
</comment>
<protein>
    <submittedName>
        <fullName evidence="5">Uncharacterized protein</fullName>
    </submittedName>
</protein>
<feature type="coiled-coil region" evidence="3">
    <location>
        <begin position="95"/>
        <end position="136"/>
    </location>
</feature>
<evidence type="ECO:0000256" key="1">
    <source>
        <dbReference type="ARBA" id="ARBA00010061"/>
    </source>
</evidence>
<proteinExistence type="inferred from homology"/>
<reference evidence="5 6" key="1">
    <citation type="submission" date="2021-06" db="EMBL/GenBank/DDBJ databases">
        <authorList>
            <person name="Palmer J.M."/>
        </authorList>
    </citation>
    <scope>NUCLEOTIDE SEQUENCE [LARGE SCALE GENOMIC DNA]</scope>
    <source>
        <strain evidence="6">if_2019</strain>
        <tissue evidence="5">Muscle</tissue>
    </source>
</reference>
<organism evidence="5 6">
    <name type="scientific">Ilyodon furcidens</name>
    <name type="common">goldbreast splitfin</name>
    <dbReference type="NCBI Taxonomy" id="33524"/>
    <lineage>
        <taxon>Eukaryota</taxon>
        <taxon>Metazoa</taxon>
        <taxon>Chordata</taxon>
        <taxon>Craniata</taxon>
        <taxon>Vertebrata</taxon>
        <taxon>Euteleostomi</taxon>
        <taxon>Actinopterygii</taxon>
        <taxon>Neopterygii</taxon>
        <taxon>Teleostei</taxon>
        <taxon>Neoteleostei</taxon>
        <taxon>Acanthomorphata</taxon>
        <taxon>Ovalentaria</taxon>
        <taxon>Atherinomorphae</taxon>
        <taxon>Cyprinodontiformes</taxon>
        <taxon>Goodeidae</taxon>
        <taxon>Ilyodon</taxon>
    </lineage>
</organism>